<feature type="transmembrane region" description="Helical" evidence="1">
    <location>
        <begin position="44"/>
        <end position="62"/>
    </location>
</feature>
<keyword evidence="1" id="KW-0472">Membrane</keyword>
<dbReference type="Pfam" id="PF07254">
    <property type="entry name" value="Cpta_toxin"/>
    <property type="match status" value="1"/>
</dbReference>
<dbReference type="AlphaFoldDB" id="A0A317C8P9"/>
<keyword evidence="1" id="KW-1133">Transmembrane helix</keyword>
<proteinExistence type="predicted"/>
<keyword evidence="3" id="KW-1185">Reference proteome</keyword>
<reference evidence="2 3" key="1">
    <citation type="submission" date="2018-05" db="EMBL/GenBank/DDBJ databases">
        <title>Leucothrix arctica sp. nov., isolated from Arctic seawater.</title>
        <authorList>
            <person name="Choi A."/>
            <person name="Baek K."/>
        </authorList>
    </citation>
    <scope>NUCLEOTIDE SEQUENCE [LARGE SCALE GENOMIC DNA]</scope>
    <source>
        <strain evidence="2 3">IMCC9719</strain>
    </source>
</reference>
<dbReference type="Proteomes" id="UP000245506">
    <property type="component" value="Unassembled WGS sequence"/>
</dbReference>
<feature type="transmembrane region" description="Helical" evidence="1">
    <location>
        <begin position="21"/>
        <end position="38"/>
    </location>
</feature>
<keyword evidence="1" id="KW-0812">Transmembrane</keyword>
<protein>
    <recommendedName>
        <fullName evidence="4">YcxB-like protein domain-containing protein</fullName>
    </recommendedName>
</protein>
<gene>
    <name evidence="2" type="ORF">DKT75_19325</name>
</gene>
<dbReference type="EMBL" id="QGKL01000042">
    <property type="protein sequence ID" value="PWQ93763.1"/>
    <property type="molecule type" value="Genomic_DNA"/>
</dbReference>
<comment type="caution">
    <text evidence="2">The sequence shown here is derived from an EMBL/GenBank/DDBJ whole genome shotgun (WGS) entry which is preliminary data.</text>
</comment>
<sequence length="154" mass="17594">MILESPFSGSLRLNVVATKQTALLVILPLLFIGISVGFFSQWHWLFSVLVTALLGMTAFYFLKFHYWQQCAKSVTEFNQDEEGEWSLLCPNLPRQNSQSEWVLAELLGSSFSSTWLVVLNFKGEGKHFTVILPADSLDSDTFRRLRVRLKVLFS</sequence>
<organism evidence="2 3">
    <name type="scientific">Leucothrix arctica</name>
    <dbReference type="NCBI Taxonomy" id="1481894"/>
    <lineage>
        <taxon>Bacteria</taxon>
        <taxon>Pseudomonadati</taxon>
        <taxon>Pseudomonadota</taxon>
        <taxon>Gammaproteobacteria</taxon>
        <taxon>Thiotrichales</taxon>
        <taxon>Thiotrichaceae</taxon>
        <taxon>Leucothrix</taxon>
    </lineage>
</organism>
<accession>A0A317C8P9</accession>
<evidence type="ECO:0000256" key="1">
    <source>
        <dbReference type="SAM" id="Phobius"/>
    </source>
</evidence>
<dbReference type="InterPro" id="IPR009883">
    <property type="entry name" value="YgfX"/>
</dbReference>
<evidence type="ECO:0000313" key="3">
    <source>
        <dbReference type="Proteomes" id="UP000245506"/>
    </source>
</evidence>
<evidence type="ECO:0000313" key="2">
    <source>
        <dbReference type="EMBL" id="PWQ93763.1"/>
    </source>
</evidence>
<name>A0A317C8P9_9GAMM</name>
<evidence type="ECO:0008006" key="4">
    <source>
        <dbReference type="Google" id="ProtNLM"/>
    </source>
</evidence>